<accession>A0A919GPJ3</accession>
<keyword evidence="3" id="KW-1185">Reference proteome</keyword>
<feature type="compositionally biased region" description="Low complexity" evidence="1">
    <location>
        <begin position="11"/>
        <end position="24"/>
    </location>
</feature>
<comment type="caution">
    <text evidence="2">The sequence shown here is derived from an EMBL/GenBank/DDBJ whole genome shotgun (WGS) entry which is preliminary data.</text>
</comment>
<feature type="compositionally biased region" description="Basic and acidic residues" evidence="1">
    <location>
        <begin position="1"/>
        <end position="10"/>
    </location>
</feature>
<gene>
    <name evidence="2" type="ORF">GCM10018793_63570</name>
</gene>
<reference evidence="2" key="2">
    <citation type="submission" date="2020-09" db="EMBL/GenBank/DDBJ databases">
        <authorList>
            <person name="Sun Q."/>
            <person name="Ohkuma M."/>
        </authorList>
    </citation>
    <scope>NUCLEOTIDE SEQUENCE</scope>
    <source>
        <strain evidence="2">JCM 5069</strain>
    </source>
</reference>
<name>A0A919GPJ3_9ACTN</name>
<evidence type="ECO:0000256" key="1">
    <source>
        <dbReference type="SAM" id="MobiDB-lite"/>
    </source>
</evidence>
<protein>
    <submittedName>
        <fullName evidence="2">Uncharacterized protein</fullName>
    </submittedName>
</protein>
<proteinExistence type="predicted"/>
<dbReference type="Proteomes" id="UP000603708">
    <property type="component" value="Unassembled WGS sequence"/>
</dbReference>
<organism evidence="2 3">
    <name type="scientific">Streptomyces sulfonofaciens</name>
    <dbReference type="NCBI Taxonomy" id="68272"/>
    <lineage>
        <taxon>Bacteria</taxon>
        <taxon>Bacillati</taxon>
        <taxon>Actinomycetota</taxon>
        <taxon>Actinomycetes</taxon>
        <taxon>Kitasatosporales</taxon>
        <taxon>Streptomycetaceae</taxon>
        <taxon>Streptomyces</taxon>
    </lineage>
</organism>
<sequence>MVTGARRADQDPGQDPDQGPVPGDSRVLVPAISPTPGPDAGRTPVVPARGPTRRPRPCRRRGTRGIRRAGARTRRSRTAVARSRRSRARPGRR</sequence>
<feature type="compositionally biased region" description="Basic residues" evidence="1">
    <location>
        <begin position="51"/>
        <end position="93"/>
    </location>
</feature>
<feature type="region of interest" description="Disordered" evidence="1">
    <location>
        <begin position="1"/>
        <end position="93"/>
    </location>
</feature>
<evidence type="ECO:0000313" key="2">
    <source>
        <dbReference type="EMBL" id="GHH87510.1"/>
    </source>
</evidence>
<dbReference type="EMBL" id="BNCD01000028">
    <property type="protein sequence ID" value="GHH87510.1"/>
    <property type="molecule type" value="Genomic_DNA"/>
</dbReference>
<evidence type="ECO:0000313" key="3">
    <source>
        <dbReference type="Proteomes" id="UP000603708"/>
    </source>
</evidence>
<reference evidence="2" key="1">
    <citation type="journal article" date="2014" name="Int. J. Syst. Evol. Microbiol.">
        <title>Complete genome sequence of Corynebacterium casei LMG S-19264T (=DSM 44701T), isolated from a smear-ripened cheese.</title>
        <authorList>
            <consortium name="US DOE Joint Genome Institute (JGI-PGF)"/>
            <person name="Walter F."/>
            <person name="Albersmeier A."/>
            <person name="Kalinowski J."/>
            <person name="Ruckert C."/>
        </authorList>
    </citation>
    <scope>NUCLEOTIDE SEQUENCE</scope>
    <source>
        <strain evidence="2">JCM 5069</strain>
    </source>
</reference>
<dbReference type="AlphaFoldDB" id="A0A919GPJ3"/>